<dbReference type="Pfam" id="PF03917">
    <property type="entry name" value="GSH_synth_ATP"/>
    <property type="match status" value="1"/>
</dbReference>
<dbReference type="SUPFAM" id="SSF56059">
    <property type="entry name" value="Glutathione synthetase ATP-binding domain-like"/>
    <property type="match status" value="1"/>
</dbReference>
<dbReference type="InterPro" id="IPR016185">
    <property type="entry name" value="PreATP-grasp_dom_sf"/>
</dbReference>
<reference evidence="2 3" key="1">
    <citation type="journal article" date="2013" name="BMC Genomics">
        <title>Genome sequencing and comparative genomics of honey bee microsporidia, Nosema apis reveal novel insights into host-parasite interactions.</title>
        <authorList>
            <person name="Chen Yp."/>
            <person name="Pettis J.S."/>
            <person name="Zhao Y."/>
            <person name="Liu X."/>
            <person name="Tallon L.J."/>
            <person name="Sadzewicz L.D."/>
            <person name="Li R."/>
            <person name="Zheng H."/>
            <person name="Huang S."/>
            <person name="Zhang X."/>
            <person name="Hamilton M.C."/>
            <person name="Pernal S.F."/>
            <person name="Melathopoulos A.P."/>
            <person name="Yan X."/>
            <person name="Evans J.D."/>
        </authorList>
    </citation>
    <scope>NUCLEOTIDE SEQUENCE [LARGE SCALE GENOMIC DNA]</scope>
    <source>
        <strain evidence="2 3">BRL 01</strain>
    </source>
</reference>
<dbReference type="VEuPathDB" id="MicrosporidiaDB:NAPIS_ORF01530"/>
<gene>
    <name evidence="2" type="ORF">NAPIS_ORF01530</name>
</gene>
<dbReference type="HOGENOM" id="CLU_839618_0_0_1"/>
<dbReference type="SUPFAM" id="SSF52440">
    <property type="entry name" value="PreATP-grasp domain"/>
    <property type="match status" value="1"/>
</dbReference>
<keyword evidence="3" id="KW-1185">Reference proteome</keyword>
<accession>T0MCK0</accession>
<dbReference type="InterPro" id="IPR005615">
    <property type="entry name" value="Glutathione_synthase"/>
</dbReference>
<proteinExistence type="predicted"/>
<dbReference type="AlphaFoldDB" id="T0MCK0"/>
<dbReference type="PANTHER" id="PTHR11130:SF0">
    <property type="entry name" value="GLUTATHIONE SYNTHETASE"/>
    <property type="match status" value="1"/>
</dbReference>
<dbReference type="InterPro" id="IPR037013">
    <property type="entry name" value="GSH-S_sub-bd_sf"/>
</dbReference>
<dbReference type="Proteomes" id="UP000053780">
    <property type="component" value="Unassembled WGS sequence"/>
</dbReference>
<dbReference type="OrthoDB" id="2195076at2759"/>
<organism evidence="2 3">
    <name type="scientific">Vairimorpha apis BRL 01</name>
    <dbReference type="NCBI Taxonomy" id="1037528"/>
    <lineage>
        <taxon>Eukaryota</taxon>
        <taxon>Fungi</taxon>
        <taxon>Fungi incertae sedis</taxon>
        <taxon>Microsporidia</taxon>
        <taxon>Nosematidae</taxon>
        <taxon>Vairimorpha</taxon>
    </lineage>
</organism>
<evidence type="ECO:0000259" key="1">
    <source>
        <dbReference type="Pfam" id="PF03199"/>
    </source>
</evidence>
<protein>
    <submittedName>
        <fullName evidence="2">Glutathione synthetase</fullName>
    </submittedName>
</protein>
<feature type="domain" description="Glutathione synthase substrate-binding" evidence="1">
    <location>
        <begin position="126"/>
        <end position="205"/>
    </location>
</feature>
<dbReference type="GO" id="GO:0005524">
    <property type="term" value="F:ATP binding"/>
    <property type="evidence" value="ECO:0007669"/>
    <property type="project" value="InterPro"/>
</dbReference>
<dbReference type="Pfam" id="PF03199">
    <property type="entry name" value="GSH_synthase"/>
    <property type="match status" value="1"/>
</dbReference>
<dbReference type="Gene3D" id="3.40.50.1760">
    <property type="entry name" value="Glutathione synthase, substrate-binding domain superfamily, eukaryotic"/>
    <property type="match status" value="1"/>
</dbReference>
<dbReference type="GO" id="GO:0004363">
    <property type="term" value="F:glutathione synthase activity"/>
    <property type="evidence" value="ECO:0007669"/>
    <property type="project" value="InterPro"/>
</dbReference>
<evidence type="ECO:0000313" key="2">
    <source>
        <dbReference type="EMBL" id="EQB60901.1"/>
    </source>
</evidence>
<dbReference type="PANTHER" id="PTHR11130">
    <property type="entry name" value="GLUTATHIONE SYNTHETASE"/>
    <property type="match status" value="1"/>
</dbReference>
<dbReference type="InterPro" id="IPR004887">
    <property type="entry name" value="GSH_synth_subst-bd"/>
</dbReference>
<dbReference type="GO" id="GO:0043295">
    <property type="term" value="F:glutathione binding"/>
    <property type="evidence" value="ECO:0007669"/>
    <property type="project" value="TreeGrafter"/>
</dbReference>
<evidence type="ECO:0000313" key="3">
    <source>
        <dbReference type="Proteomes" id="UP000053780"/>
    </source>
</evidence>
<sequence>MDNKELLRHLGYANGLYNSKTGKLINFTVQPSFTSKKSFLKLCELQKKLNLLYFNLSKNLDEFIFPDPFYQFLYSVYKEKNKKKENICTFLIRSDYLLDENSQIHSLLYKNTEISENENTTPNTTNYVEKTLIIDLLLKDNINIVYCKITDLRIDNGSVYIRDKHVCIVYYRWFYNLEQFDSNSKQIFFELEISNVISLPSVEFRMINNKFFQVELAKKDVLKKYTTDYEELSDYFTEFKTTDAFNLEKYDQSNWVFKTVLEGGNSINLKNSEGFFMKKIISPTVDNAFIYENKMKKMINEISTFGSFIAINNKIIHNDKDGYLVMVVLIL</sequence>
<name>T0MCK0_9MICR</name>
<dbReference type="EMBL" id="KE647209">
    <property type="protein sequence ID" value="EQB60901.1"/>
    <property type="molecule type" value="Genomic_DNA"/>
</dbReference>
<dbReference type="GO" id="GO:0005829">
    <property type="term" value="C:cytosol"/>
    <property type="evidence" value="ECO:0007669"/>
    <property type="project" value="TreeGrafter"/>
</dbReference>